<dbReference type="Proteomes" id="UP000248745">
    <property type="component" value="Unassembled WGS sequence"/>
</dbReference>
<evidence type="ECO:0000313" key="3">
    <source>
        <dbReference type="Proteomes" id="UP000248745"/>
    </source>
</evidence>
<sequence length="537" mass="61524">MKKLITLFAAVLLYTAAGAQAAKIVYSDPIEIPAVGYNKLLQVRNGNTLLLHFEPYKGIVLKVFDKSHKEIASQKHTCEIVDINALNQADFKGLFDINGEAVLFIQQPYLSRMSLMRLRIDANTGKLLKEEVVERAPTFKNETIFYVQQFSGKDQYAILHYKNLAFMPDEKIKISIWSSKNEKLREVSIDKPFEELHTMRYNGFNAEKDAIYACFSLYIQIADGQFKQYLYNARLNENDTACSLQKVEIDDRIPSYFSVFTPNEFAETENMMAMNMYSTEEKVGENKETAYFPVPYFFSFAKSDFSVASSSVIEEDKINEKTAGMRDTMTPSAWIPLRMHTSKTGASAVFYEMQHDYFKHEKGKDFHQTYLGHLAVNILNDNGSSVFCLVIPKKQVLYSLYEAEDLSRRNTTRHLFRDMAAEDHYSQFASFEVLPVKGNYHILVNDLVENFDRKITDTLNAVTNFDYSNAICYTLNRKRELTKSYLFGTPAAGEAKPCQLESANYNESTGLYAVVMQEYANNKTSIKIAWCQFDPSI</sequence>
<protein>
    <recommendedName>
        <fullName evidence="4">DUF5103 domain-containing protein</fullName>
    </recommendedName>
</protein>
<feature type="chain" id="PRO_5015886766" description="DUF5103 domain-containing protein" evidence="1">
    <location>
        <begin position="22"/>
        <end position="537"/>
    </location>
</feature>
<name>A0A2W2BCW5_9BACT</name>
<feature type="signal peptide" evidence="1">
    <location>
        <begin position="1"/>
        <end position="21"/>
    </location>
</feature>
<dbReference type="OrthoDB" id="611612at2"/>
<evidence type="ECO:0000313" key="2">
    <source>
        <dbReference type="EMBL" id="PZF74079.1"/>
    </source>
</evidence>
<evidence type="ECO:0000256" key="1">
    <source>
        <dbReference type="SAM" id="SignalP"/>
    </source>
</evidence>
<keyword evidence="1" id="KW-0732">Signal</keyword>
<organism evidence="2 3">
    <name type="scientific">Taibaiella soli</name>
    <dbReference type="NCBI Taxonomy" id="1649169"/>
    <lineage>
        <taxon>Bacteria</taxon>
        <taxon>Pseudomonadati</taxon>
        <taxon>Bacteroidota</taxon>
        <taxon>Chitinophagia</taxon>
        <taxon>Chitinophagales</taxon>
        <taxon>Chitinophagaceae</taxon>
        <taxon>Taibaiella</taxon>
    </lineage>
</organism>
<dbReference type="EMBL" id="QKTW01000007">
    <property type="protein sequence ID" value="PZF74079.1"/>
    <property type="molecule type" value="Genomic_DNA"/>
</dbReference>
<reference evidence="2 3" key="1">
    <citation type="submission" date="2018-06" db="EMBL/GenBank/DDBJ databases">
        <title>Mucibacter soli gen. nov., sp. nov., a new member of the family Chitinophagaceae producing mucin.</title>
        <authorList>
            <person name="Kim M.-K."/>
            <person name="Park S."/>
            <person name="Kim T.-S."/>
            <person name="Joung Y."/>
            <person name="Han J.-H."/>
            <person name="Kim S.B."/>
        </authorList>
    </citation>
    <scope>NUCLEOTIDE SEQUENCE [LARGE SCALE GENOMIC DNA]</scope>
    <source>
        <strain evidence="2 3">R1-15</strain>
    </source>
</reference>
<accession>A0A2W2BCW5</accession>
<comment type="caution">
    <text evidence="2">The sequence shown here is derived from an EMBL/GenBank/DDBJ whole genome shotgun (WGS) entry which is preliminary data.</text>
</comment>
<proteinExistence type="predicted"/>
<keyword evidence="3" id="KW-1185">Reference proteome</keyword>
<dbReference type="AlphaFoldDB" id="A0A2W2BCW5"/>
<dbReference type="RefSeq" id="WP_110997821.1">
    <property type="nucleotide sequence ID" value="NZ_QKTW01000007.1"/>
</dbReference>
<evidence type="ECO:0008006" key="4">
    <source>
        <dbReference type="Google" id="ProtNLM"/>
    </source>
</evidence>
<gene>
    <name evidence="2" type="ORF">DN068_05150</name>
</gene>